<dbReference type="EMBL" id="CM042027">
    <property type="protein sequence ID" value="KAI3802337.1"/>
    <property type="molecule type" value="Genomic_DNA"/>
</dbReference>
<organism evidence="1 2">
    <name type="scientific">Smallanthus sonchifolius</name>
    <dbReference type="NCBI Taxonomy" id="185202"/>
    <lineage>
        <taxon>Eukaryota</taxon>
        <taxon>Viridiplantae</taxon>
        <taxon>Streptophyta</taxon>
        <taxon>Embryophyta</taxon>
        <taxon>Tracheophyta</taxon>
        <taxon>Spermatophyta</taxon>
        <taxon>Magnoliopsida</taxon>
        <taxon>eudicotyledons</taxon>
        <taxon>Gunneridae</taxon>
        <taxon>Pentapetalae</taxon>
        <taxon>asterids</taxon>
        <taxon>campanulids</taxon>
        <taxon>Asterales</taxon>
        <taxon>Asteraceae</taxon>
        <taxon>Asteroideae</taxon>
        <taxon>Heliantheae alliance</taxon>
        <taxon>Millerieae</taxon>
        <taxon>Smallanthus</taxon>
    </lineage>
</organism>
<accession>A0ACB9I3I8</accession>
<protein>
    <submittedName>
        <fullName evidence="1">Uncharacterized protein</fullName>
    </submittedName>
</protein>
<dbReference type="Proteomes" id="UP001056120">
    <property type="component" value="Linkage Group LG10"/>
</dbReference>
<comment type="caution">
    <text evidence="1">The sequence shown here is derived from an EMBL/GenBank/DDBJ whole genome shotgun (WGS) entry which is preliminary data.</text>
</comment>
<evidence type="ECO:0000313" key="1">
    <source>
        <dbReference type="EMBL" id="KAI3802337.1"/>
    </source>
</evidence>
<evidence type="ECO:0000313" key="2">
    <source>
        <dbReference type="Proteomes" id="UP001056120"/>
    </source>
</evidence>
<reference evidence="1 2" key="2">
    <citation type="journal article" date="2022" name="Mol. Ecol. Resour.">
        <title>The genomes of chicory, endive, great burdock and yacon provide insights into Asteraceae paleo-polyploidization history and plant inulin production.</title>
        <authorList>
            <person name="Fan W."/>
            <person name="Wang S."/>
            <person name="Wang H."/>
            <person name="Wang A."/>
            <person name="Jiang F."/>
            <person name="Liu H."/>
            <person name="Zhao H."/>
            <person name="Xu D."/>
            <person name="Zhang Y."/>
        </authorList>
    </citation>
    <scope>NUCLEOTIDE SEQUENCE [LARGE SCALE GENOMIC DNA]</scope>
    <source>
        <strain evidence="2">cv. Yunnan</strain>
        <tissue evidence="1">Leaves</tissue>
    </source>
</reference>
<proteinExistence type="predicted"/>
<sequence>MANRTLPILKQLLHRQHSPVSTPPHPDLALSHIRRSPPHPTPSRSGLISFQRRLSSHEFNTKSLRHFVEHVDSELNERLIPILTIAAANDTVLDLQDILQIFAFDTICKIAFGHDLNPGYLNTIVAASKIRSCF</sequence>
<gene>
    <name evidence="1" type="ORF">L1987_30468</name>
</gene>
<keyword evidence="2" id="KW-1185">Reference proteome</keyword>
<reference evidence="2" key="1">
    <citation type="journal article" date="2022" name="Mol. Ecol. Resour.">
        <title>The genomes of chicory, endive, great burdock and yacon provide insights into Asteraceae palaeo-polyploidization history and plant inulin production.</title>
        <authorList>
            <person name="Fan W."/>
            <person name="Wang S."/>
            <person name="Wang H."/>
            <person name="Wang A."/>
            <person name="Jiang F."/>
            <person name="Liu H."/>
            <person name="Zhao H."/>
            <person name="Xu D."/>
            <person name="Zhang Y."/>
        </authorList>
    </citation>
    <scope>NUCLEOTIDE SEQUENCE [LARGE SCALE GENOMIC DNA]</scope>
    <source>
        <strain evidence="2">cv. Yunnan</strain>
    </source>
</reference>
<name>A0ACB9I3I8_9ASTR</name>